<dbReference type="EMBL" id="MVBN01000008">
    <property type="protein sequence ID" value="OOK67933.1"/>
    <property type="molecule type" value="Genomic_DNA"/>
</dbReference>
<name>A0A1V3WLS2_MYCKA</name>
<dbReference type="AlphaFoldDB" id="A0A1V3WLS2"/>
<accession>A0A1V3WLS2</accession>
<protein>
    <submittedName>
        <fullName evidence="1">Uncharacterized protein</fullName>
    </submittedName>
</protein>
<evidence type="ECO:0000313" key="2">
    <source>
        <dbReference type="Proteomes" id="UP000188532"/>
    </source>
</evidence>
<evidence type="ECO:0000313" key="1">
    <source>
        <dbReference type="EMBL" id="OOK67933.1"/>
    </source>
</evidence>
<comment type="caution">
    <text evidence="1">The sequence shown here is derived from an EMBL/GenBank/DDBJ whole genome shotgun (WGS) entry which is preliminary data.</text>
</comment>
<sequence>MDDKLEFLLTEDRPDLGLGGHGAYVDVHRDRDPRGLPALRAAG</sequence>
<reference evidence="1 2" key="1">
    <citation type="submission" date="2017-02" db="EMBL/GenBank/DDBJ databases">
        <title>Complete genome sequences of Mycobacterium kansasii strains isolated from rhesus macaques.</title>
        <authorList>
            <person name="Panda A."/>
            <person name="Nagaraj S."/>
            <person name="Zhao X."/>
            <person name="Tettelin H."/>
            <person name="Detolla L.J."/>
        </authorList>
    </citation>
    <scope>NUCLEOTIDE SEQUENCE [LARGE SCALE GENOMIC DNA]</scope>
    <source>
        <strain evidence="1 2">11-3469</strain>
    </source>
</reference>
<proteinExistence type="predicted"/>
<organism evidence="1 2">
    <name type="scientific">Mycobacterium kansasii</name>
    <dbReference type="NCBI Taxonomy" id="1768"/>
    <lineage>
        <taxon>Bacteria</taxon>
        <taxon>Bacillati</taxon>
        <taxon>Actinomycetota</taxon>
        <taxon>Actinomycetes</taxon>
        <taxon>Mycobacteriales</taxon>
        <taxon>Mycobacteriaceae</taxon>
        <taxon>Mycobacterium</taxon>
    </lineage>
</organism>
<dbReference type="Proteomes" id="UP000188532">
    <property type="component" value="Unassembled WGS sequence"/>
</dbReference>
<gene>
    <name evidence="1" type="ORF">BZL29_6753</name>
</gene>